<reference evidence="1" key="2">
    <citation type="submission" date="2017-10" db="EMBL/GenBank/DDBJ databases">
        <title>Ladona fulva Genome sequencing and assembly.</title>
        <authorList>
            <person name="Murali S."/>
            <person name="Richards S."/>
            <person name="Bandaranaike D."/>
            <person name="Bellair M."/>
            <person name="Blankenburg K."/>
            <person name="Chao H."/>
            <person name="Dinh H."/>
            <person name="Doddapaneni H."/>
            <person name="Dugan-Rocha S."/>
            <person name="Elkadiri S."/>
            <person name="Gnanaolivu R."/>
            <person name="Hernandez B."/>
            <person name="Skinner E."/>
            <person name="Javaid M."/>
            <person name="Lee S."/>
            <person name="Li M."/>
            <person name="Ming W."/>
            <person name="Munidasa M."/>
            <person name="Muniz J."/>
            <person name="Nguyen L."/>
            <person name="Hughes D."/>
            <person name="Osuji N."/>
            <person name="Pu L.-L."/>
            <person name="Puazo M."/>
            <person name="Qu C."/>
            <person name="Quiroz J."/>
            <person name="Raj R."/>
            <person name="Weissenberger G."/>
            <person name="Xin Y."/>
            <person name="Zou X."/>
            <person name="Han Y."/>
            <person name="Worley K."/>
            <person name="Muzny D."/>
            <person name="Gibbs R."/>
        </authorList>
    </citation>
    <scope>NUCLEOTIDE SEQUENCE</scope>
    <source>
        <strain evidence="1">Sampled in the wild</strain>
    </source>
</reference>
<proteinExistence type="predicted"/>
<evidence type="ECO:0000313" key="1">
    <source>
        <dbReference type="EMBL" id="KAG8232054.1"/>
    </source>
</evidence>
<evidence type="ECO:0000313" key="2">
    <source>
        <dbReference type="Proteomes" id="UP000792457"/>
    </source>
</evidence>
<protein>
    <submittedName>
        <fullName evidence="1">Uncharacterized protein</fullName>
    </submittedName>
</protein>
<accession>A0A8K0P5X2</accession>
<comment type="caution">
    <text evidence="1">The sequence shown here is derived from an EMBL/GenBank/DDBJ whole genome shotgun (WGS) entry which is preliminary data.</text>
</comment>
<sequence length="75" mass="8324">MSDDSPVALILDKIKFYASKPNENVDNLRQVVSKLSSRASCQALCIQCLVFNDAEALHCIFGALPIRALGTRRWT</sequence>
<gene>
    <name evidence="1" type="ORF">J437_LFUL012005</name>
</gene>
<organism evidence="1 2">
    <name type="scientific">Ladona fulva</name>
    <name type="common">Scarce chaser dragonfly</name>
    <name type="synonym">Libellula fulva</name>
    <dbReference type="NCBI Taxonomy" id="123851"/>
    <lineage>
        <taxon>Eukaryota</taxon>
        <taxon>Metazoa</taxon>
        <taxon>Ecdysozoa</taxon>
        <taxon>Arthropoda</taxon>
        <taxon>Hexapoda</taxon>
        <taxon>Insecta</taxon>
        <taxon>Pterygota</taxon>
        <taxon>Palaeoptera</taxon>
        <taxon>Odonata</taxon>
        <taxon>Epiprocta</taxon>
        <taxon>Anisoptera</taxon>
        <taxon>Libelluloidea</taxon>
        <taxon>Libellulidae</taxon>
        <taxon>Ladona</taxon>
    </lineage>
</organism>
<name>A0A8K0P5X2_LADFU</name>
<keyword evidence="2" id="KW-1185">Reference proteome</keyword>
<dbReference type="EMBL" id="KZ308589">
    <property type="protein sequence ID" value="KAG8232054.1"/>
    <property type="molecule type" value="Genomic_DNA"/>
</dbReference>
<dbReference type="Proteomes" id="UP000792457">
    <property type="component" value="Unassembled WGS sequence"/>
</dbReference>
<reference evidence="1" key="1">
    <citation type="submission" date="2013-04" db="EMBL/GenBank/DDBJ databases">
        <authorList>
            <person name="Qu J."/>
            <person name="Murali S.C."/>
            <person name="Bandaranaike D."/>
            <person name="Bellair M."/>
            <person name="Blankenburg K."/>
            <person name="Chao H."/>
            <person name="Dinh H."/>
            <person name="Doddapaneni H."/>
            <person name="Downs B."/>
            <person name="Dugan-Rocha S."/>
            <person name="Elkadiri S."/>
            <person name="Gnanaolivu R.D."/>
            <person name="Hernandez B."/>
            <person name="Javaid M."/>
            <person name="Jayaseelan J.C."/>
            <person name="Lee S."/>
            <person name="Li M."/>
            <person name="Ming W."/>
            <person name="Munidasa M."/>
            <person name="Muniz J."/>
            <person name="Nguyen L."/>
            <person name="Ongeri F."/>
            <person name="Osuji N."/>
            <person name="Pu L.-L."/>
            <person name="Puazo M."/>
            <person name="Qu C."/>
            <person name="Quiroz J."/>
            <person name="Raj R."/>
            <person name="Weissenberger G."/>
            <person name="Xin Y."/>
            <person name="Zou X."/>
            <person name="Han Y."/>
            <person name="Richards S."/>
            <person name="Worley K."/>
            <person name="Muzny D."/>
            <person name="Gibbs R."/>
        </authorList>
    </citation>
    <scope>NUCLEOTIDE SEQUENCE</scope>
    <source>
        <strain evidence="1">Sampled in the wild</strain>
    </source>
</reference>
<dbReference type="AlphaFoldDB" id="A0A8K0P5X2"/>